<evidence type="ECO:0000313" key="6">
    <source>
        <dbReference type="EMBL" id="CYU88977.1"/>
    </source>
</evidence>
<evidence type="ECO:0000313" key="7">
    <source>
        <dbReference type="Proteomes" id="UP000073494"/>
    </source>
</evidence>
<dbReference type="SMART" id="SM00872">
    <property type="entry name" value="Alpha-mann_mid"/>
    <property type="match status" value="1"/>
</dbReference>
<dbReference type="EMBL" id="FIHD01000014">
    <property type="protein sequence ID" value="CYU88977.1"/>
    <property type="molecule type" value="Genomic_DNA"/>
</dbReference>
<accession>A0A116LF07</accession>
<dbReference type="SUPFAM" id="SSF88688">
    <property type="entry name" value="Families 57/38 glycoside transferase middle domain"/>
    <property type="match status" value="1"/>
</dbReference>
<dbReference type="GO" id="GO:0046872">
    <property type="term" value="F:metal ion binding"/>
    <property type="evidence" value="ECO:0007669"/>
    <property type="project" value="UniProtKB-KW"/>
</dbReference>
<evidence type="ECO:0000259" key="5">
    <source>
        <dbReference type="SMART" id="SM00872"/>
    </source>
</evidence>
<dbReference type="EC" id="3.2.1.170" evidence="6"/>
<dbReference type="EC" id="3.2.1.24" evidence="6"/>
<comment type="similarity">
    <text evidence="1">Belongs to the glycosyl hydrolase 38 family.</text>
</comment>
<proteinExistence type="inferred from homology"/>
<dbReference type="Pfam" id="PF01074">
    <property type="entry name" value="Glyco_hydro_38N"/>
    <property type="match status" value="1"/>
</dbReference>
<dbReference type="RefSeq" id="WP_053042417.1">
    <property type="nucleotide sequence ID" value="NZ_CEFG01000006.1"/>
</dbReference>
<evidence type="ECO:0000256" key="2">
    <source>
        <dbReference type="ARBA" id="ARBA00022723"/>
    </source>
</evidence>
<dbReference type="SUPFAM" id="SSF88713">
    <property type="entry name" value="Glycoside hydrolase/deacetylase"/>
    <property type="match status" value="1"/>
</dbReference>
<dbReference type="Gene3D" id="3.20.110.10">
    <property type="entry name" value="Glycoside hydrolase 38, N terminal domain"/>
    <property type="match status" value="1"/>
</dbReference>
<dbReference type="InterPro" id="IPR028995">
    <property type="entry name" value="Glyco_hydro_57/38_cen_sf"/>
</dbReference>
<protein>
    <submittedName>
        <fullName evidence="6">Putative glycosyl hydrolase</fullName>
        <ecNumber evidence="6">3.2.1.170</ecNumber>
        <ecNumber evidence="6">3.2.1.24</ecNumber>
    </submittedName>
</protein>
<dbReference type="GO" id="GO:0102546">
    <property type="term" value="F:mannosylglycerate hydrolase activity"/>
    <property type="evidence" value="ECO:0007669"/>
    <property type="project" value="UniProtKB-EC"/>
</dbReference>
<evidence type="ECO:0000256" key="1">
    <source>
        <dbReference type="ARBA" id="ARBA00009792"/>
    </source>
</evidence>
<reference evidence="6 7" key="1">
    <citation type="submission" date="2016-02" db="EMBL/GenBank/DDBJ databases">
        <authorList>
            <consortium name="Pathogen Informatics"/>
        </authorList>
    </citation>
    <scope>NUCLEOTIDE SEQUENCE [LARGE SCALE GENOMIC DNA]</scope>
    <source>
        <strain evidence="6 7">LSS54</strain>
    </source>
</reference>
<dbReference type="InterPro" id="IPR027291">
    <property type="entry name" value="Glyco_hydro_38_N_sf"/>
</dbReference>
<feature type="domain" description="Glycoside hydrolase family 38 central" evidence="5">
    <location>
        <begin position="279"/>
        <end position="357"/>
    </location>
</feature>
<dbReference type="PANTHER" id="PTHR46017:SF2">
    <property type="entry name" value="MANNOSYLGLYCERATE HYDROLASE"/>
    <property type="match status" value="1"/>
</dbReference>
<keyword evidence="3 6" id="KW-0378">Hydrolase</keyword>
<dbReference type="SUPFAM" id="SSF74650">
    <property type="entry name" value="Galactose mutarotase-like"/>
    <property type="match status" value="1"/>
</dbReference>
<sequence>MTLKKKLRIIPHTHWDKEWYFTAARSLIYSLKDFDEVITILEEDSTFPCFHLDGQLSIVEEYLELHPEKTSTLIKLVKEGKLIIGPWYTQPDTLVVSGESLLKNLEFGIFLAQKYGRWQSIGYLPDSFGMSCQMPQIYKQFGLQYAFFRRGFASHLVNNREFIWESPNGSRIFTHHLHHYGNMAYPPNEEKALLQYYSSIEAELRDTTQSDCILLYNGEDQKPIRKNLPQLVELGNQAGFDIKIESLEGVLAEIEEFYHQHAIELPVYQGEFTFGQFSRVHKSIFSTRADLKQLNNHLEHYLANIVQPLCSLAVHFGLSGEQILVDKIWSLLLLNAAHDSIGNCNSDETNEDIRARYIQANRLSEELVDFKLREIGSHVQQQDITQFQVYNLLPNKRTGYVQLTLFSPYESFSIIDQNGKLVEFVLESIEDVSQTFLKKSLREIGVENQKNPIWSNQVKNLYKCIVTLYCRDVCAMGYHSYRLIENEERMMGLQPPSLLSFSEEIENERYKLVFEQGKLHLFDKLTERRQSDFLYVLDDGDEGDSYDYSSPLDDVKLYGELVNCTVTKTPLKQSLLVSGRLRLPTDLAARSRRDYSVEQAFQLVLELEKGSDCLLIHLQTVNSVDEHRVRLVFRTGKANPYSFSDVQFATIKRENNIPQVDSWLEEKWDEKPRNIEPFISYVANGFSSGSLQIISEGVREYQFIGETYQDIALTLYRSVPYLGKSDLQDRPGRESGTKARTEGTRHMGQLIASSYALRILTTQDDEYTCALVAKAFLTPLIAYQSAPYKNNTDTFIFSAVNSINLPLSYSLFELDTALILSVLSTKRESHRLLLRCFNPYLDKKIDFSILSFQSNAIELGYMENCLGQIQSQSVECQLNPGQFTNWTLNSLK</sequence>
<evidence type="ECO:0000256" key="3">
    <source>
        <dbReference type="ARBA" id="ARBA00022801"/>
    </source>
</evidence>
<organism evidence="6 7">
    <name type="scientific">Streptococcus suis</name>
    <dbReference type="NCBI Taxonomy" id="1307"/>
    <lineage>
        <taxon>Bacteria</taxon>
        <taxon>Bacillati</taxon>
        <taxon>Bacillota</taxon>
        <taxon>Bacilli</taxon>
        <taxon>Lactobacillales</taxon>
        <taxon>Streptococcaceae</taxon>
        <taxon>Streptococcus</taxon>
    </lineage>
</organism>
<dbReference type="InterPro" id="IPR011013">
    <property type="entry name" value="Gal_mutarotase_sf_dom"/>
</dbReference>
<dbReference type="GO" id="GO:0006013">
    <property type="term" value="P:mannose metabolic process"/>
    <property type="evidence" value="ECO:0007669"/>
    <property type="project" value="InterPro"/>
</dbReference>
<name>A0A116LF07_STRSU</name>
<dbReference type="GO" id="GO:0009313">
    <property type="term" value="P:oligosaccharide catabolic process"/>
    <property type="evidence" value="ECO:0007669"/>
    <property type="project" value="TreeGrafter"/>
</dbReference>
<dbReference type="InterPro" id="IPR000602">
    <property type="entry name" value="Glyco_hydro_38_N"/>
</dbReference>
<dbReference type="Gene3D" id="2.70.98.30">
    <property type="entry name" value="Golgi alpha-mannosidase II, domain 4"/>
    <property type="match status" value="1"/>
</dbReference>
<dbReference type="InterPro" id="IPR011682">
    <property type="entry name" value="Glyco_hydro_38_C"/>
</dbReference>
<dbReference type="InterPro" id="IPR015341">
    <property type="entry name" value="Glyco_hydro_38_cen"/>
</dbReference>
<dbReference type="Pfam" id="PF07748">
    <property type="entry name" value="Glyco_hydro_38C"/>
    <property type="match status" value="1"/>
</dbReference>
<evidence type="ECO:0000256" key="4">
    <source>
        <dbReference type="ARBA" id="ARBA00023295"/>
    </source>
</evidence>
<dbReference type="AlphaFoldDB" id="A0A116LF07"/>
<dbReference type="InterPro" id="IPR037094">
    <property type="entry name" value="Glyco_hydro_38_cen_sf"/>
</dbReference>
<dbReference type="PANTHER" id="PTHR46017">
    <property type="entry name" value="ALPHA-MANNOSIDASE 2C1"/>
    <property type="match status" value="1"/>
</dbReference>
<dbReference type="InterPro" id="IPR011330">
    <property type="entry name" value="Glyco_hydro/deAcase_b/a-brl"/>
</dbReference>
<dbReference type="Pfam" id="PF09261">
    <property type="entry name" value="Alpha-mann_mid"/>
    <property type="match status" value="1"/>
</dbReference>
<dbReference type="Proteomes" id="UP000073494">
    <property type="component" value="Unassembled WGS sequence"/>
</dbReference>
<dbReference type="Gene3D" id="1.20.1270.50">
    <property type="entry name" value="Glycoside hydrolase family 38, central domain"/>
    <property type="match status" value="1"/>
</dbReference>
<keyword evidence="2" id="KW-0479">Metal-binding</keyword>
<dbReference type="GO" id="GO:0004559">
    <property type="term" value="F:alpha-mannosidase activity"/>
    <property type="evidence" value="ECO:0007669"/>
    <property type="project" value="UniProtKB-EC"/>
</dbReference>
<dbReference type="GO" id="GO:0030246">
    <property type="term" value="F:carbohydrate binding"/>
    <property type="evidence" value="ECO:0007669"/>
    <property type="project" value="InterPro"/>
</dbReference>
<gene>
    <name evidence="6" type="primary">ybgG</name>
    <name evidence="6" type="ORF">ERS132416_00970</name>
</gene>
<keyword evidence="4 6" id="KW-0326">Glycosidase</keyword>